<feature type="transmembrane region" description="Helical" evidence="2">
    <location>
        <begin position="51"/>
        <end position="71"/>
    </location>
</feature>
<keyword evidence="4" id="KW-1185">Reference proteome</keyword>
<protein>
    <submittedName>
        <fullName evidence="3">Uncharacterized protein</fullName>
    </submittedName>
</protein>
<dbReference type="AlphaFoldDB" id="A0A0C3RZT8"/>
<dbReference type="HOGENOM" id="CLU_2038891_0_0_1"/>
<evidence type="ECO:0000256" key="2">
    <source>
        <dbReference type="SAM" id="Phobius"/>
    </source>
</evidence>
<reference evidence="3 4" key="1">
    <citation type="journal article" date="2014" name="PLoS Genet.">
        <title>Analysis of the Phlebiopsis gigantea genome, transcriptome and secretome provides insight into its pioneer colonization strategies of wood.</title>
        <authorList>
            <person name="Hori C."/>
            <person name="Ishida T."/>
            <person name="Igarashi K."/>
            <person name="Samejima M."/>
            <person name="Suzuki H."/>
            <person name="Master E."/>
            <person name="Ferreira P."/>
            <person name="Ruiz-Duenas F.J."/>
            <person name="Held B."/>
            <person name="Canessa P."/>
            <person name="Larrondo L.F."/>
            <person name="Schmoll M."/>
            <person name="Druzhinina I.S."/>
            <person name="Kubicek C.P."/>
            <person name="Gaskell J.A."/>
            <person name="Kersten P."/>
            <person name="St John F."/>
            <person name="Glasner J."/>
            <person name="Sabat G."/>
            <person name="Splinter BonDurant S."/>
            <person name="Syed K."/>
            <person name="Yadav J."/>
            <person name="Mgbeahuruike A.C."/>
            <person name="Kovalchuk A."/>
            <person name="Asiegbu F.O."/>
            <person name="Lackner G."/>
            <person name="Hoffmeister D."/>
            <person name="Rencoret J."/>
            <person name="Gutierrez A."/>
            <person name="Sun H."/>
            <person name="Lindquist E."/>
            <person name="Barry K."/>
            <person name="Riley R."/>
            <person name="Grigoriev I.V."/>
            <person name="Henrissat B."/>
            <person name="Kues U."/>
            <person name="Berka R.M."/>
            <person name="Martinez A.T."/>
            <person name="Covert S.F."/>
            <person name="Blanchette R.A."/>
            <person name="Cullen D."/>
        </authorList>
    </citation>
    <scope>NUCLEOTIDE SEQUENCE [LARGE SCALE GENOMIC DNA]</scope>
    <source>
        <strain evidence="3 4">11061_1 CR5-6</strain>
    </source>
</reference>
<keyword evidence="2" id="KW-0472">Membrane</keyword>
<dbReference type="Proteomes" id="UP000053257">
    <property type="component" value="Unassembled WGS sequence"/>
</dbReference>
<name>A0A0C3RZT8_PHLG1</name>
<dbReference type="EMBL" id="KN840487">
    <property type="protein sequence ID" value="KIP07981.1"/>
    <property type="molecule type" value="Genomic_DNA"/>
</dbReference>
<organism evidence="3 4">
    <name type="scientific">Phlebiopsis gigantea (strain 11061_1 CR5-6)</name>
    <name type="common">White-rot fungus</name>
    <name type="synonym">Peniophora gigantea</name>
    <dbReference type="NCBI Taxonomy" id="745531"/>
    <lineage>
        <taxon>Eukaryota</taxon>
        <taxon>Fungi</taxon>
        <taxon>Dikarya</taxon>
        <taxon>Basidiomycota</taxon>
        <taxon>Agaricomycotina</taxon>
        <taxon>Agaricomycetes</taxon>
        <taxon>Polyporales</taxon>
        <taxon>Phanerochaetaceae</taxon>
        <taxon>Phlebiopsis</taxon>
    </lineage>
</organism>
<feature type="region of interest" description="Disordered" evidence="1">
    <location>
        <begin position="96"/>
        <end position="121"/>
    </location>
</feature>
<evidence type="ECO:0000256" key="1">
    <source>
        <dbReference type="SAM" id="MobiDB-lite"/>
    </source>
</evidence>
<evidence type="ECO:0000313" key="3">
    <source>
        <dbReference type="EMBL" id="KIP07981.1"/>
    </source>
</evidence>
<evidence type="ECO:0000313" key="4">
    <source>
        <dbReference type="Proteomes" id="UP000053257"/>
    </source>
</evidence>
<sequence length="121" mass="13198">MAKHLGMERLPLATCLVRDGSLYFIAMVSVSILGAASEISSAPIIPEMMMIAQYLVVALIASRLIMNLRAIDRVNAISRPLQTLSAVQFRVPQDDAEAGASRATEETLWTDSDDELEDDGF</sequence>
<keyword evidence="2" id="KW-0812">Transmembrane</keyword>
<keyword evidence="2" id="KW-1133">Transmembrane helix</keyword>
<feature type="compositionally biased region" description="Acidic residues" evidence="1">
    <location>
        <begin position="111"/>
        <end position="121"/>
    </location>
</feature>
<feature type="transmembrane region" description="Helical" evidence="2">
    <location>
        <begin position="21"/>
        <end position="45"/>
    </location>
</feature>
<gene>
    <name evidence="3" type="ORF">PHLGIDRAFT_401592</name>
</gene>
<proteinExistence type="predicted"/>
<accession>A0A0C3RZT8</accession>